<dbReference type="InterPro" id="IPR023168">
    <property type="entry name" value="GatB_Yqey_C_2"/>
</dbReference>
<dbReference type="NCBIfam" id="NF004014">
    <property type="entry name" value="PRK05477.1-4"/>
    <property type="match status" value="1"/>
</dbReference>
<dbReference type="GO" id="GO:0005524">
    <property type="term" value="F:ATP binding"/>
    <property type="evidence" value="ECO:0007669"/>
    <property type="project" value="UniProtKB-KW"/>
</dbReference>
<sequence length="593" mass="64297">MKELSEVLKDWEAVIGLEIHTELTTLDTKMFCGCKIGHDDEPNTNVCPVCLGLPGALPVPNERAIEYIVKAGLATNCEIQKHSMFYRKHYFYPDMAKNFQTTQGPVAFAMHGRLDLEVTGRGAAERPECAFGDAEAESLASASANAVGLSTAMSRDLPEGMASGAGSSVKPAHAGTASTMGQKEPVLEEAAEGATSALAGMSGYDTANLAVPVRHEDGSYTVPIRILRIHMEEDAAKMVHVGGEEGRIGGAAESLIDYNRCGTPLIELVTEPDLRTPEEARLFMEKLRRIFLTLGISDCSMEKGSMRCDGNVSLRRRGSSKLGTKTELKNLNSFKALHDGLAYEICRQAEVLEEGGEIYQETRHWEPSRKRTVVMRTKETADDYRLFPDPDLAPFDLSDAFIEHCRAEIPELPDAKRDRYERDFGIKRADAEQIAGDPETAAFFEAAAGAVAAGKEAQTVANLIVNELPAHLRAAGCTLAESGLEPAQVASLAKLLASDAISSNQGHEVFEAMAQTGDDPEKIVDERGMRQVSDAGALQAYVDEVLANCPDQAQQYRDGNQKVLGFLVGQCMRASKGQGNPKLFNELLRQALS</sequence>
<evidence type="ECO:0000256" key="1">
    <source>
        <dbReference type="ARBA" id="ARBA00005306"/>
    </source>
</evidence>
<comment type="catalytic activity">
    <reaction evidence="9 11">
        <text>L-aspartyl-tRNA(Asn) + L-glutamine + ATP + H2O = L-asparaginyl-tRNA(Asn) + L-glutamate + ADP + phosphate + 2 H(+)</text>
        <dbReference type="Rhea" id="RHEA:14513"/>
        <dbReference type="Rhea" id="RHEA-COMP:9674"/>
        <dbReference type="Rhea" id="RHEA-COMP:9677"/>
        <dbReference type="ChEBI" id="CHEBI:15377"/>
        <dbReference type="ChEBI" id="CHEBI:15378"/>
        <dbReference type="ChEBI" id="CHEBI:29985"/>
        <dbReference type="ChEBI" id="CHEBI:30616"/>
        <dbReference type="ChEBI" id="CHEBI:43474"/>
        <dbReference type="ChEBI" id="CHEBI:58359"/>
        <dbReference type="ChEBI" id="CHEBI:78515"/>
        <dbReference type="ChEBI" id="CHEBI:78516"/>
        <dbReference type="ChEBI" id="CHEBI:456216"/>
    </reaction>
</comment>
<dbReference type="Gene3D" id="1.10.150.380">
    <property type="entry name" value="GatB domain, N-terminal subdomain"/>
    <property type="match status" value="1"/>
</dbReference>
<keyword evidence="6 11" id="KW-0067">ATP-binding</keyword>
<keyword evidence="5 11" id="KW-0547">Nucleotide-binding</keyword>
<feature type="region of interest" description="Disordered" evidence="12">
    <location>
        <begin position="158"/>
        <end position="180"/>
    </location>
</feature>
<proteinExistence type="inferred from homology"/>
<dbReference type="GO" id="GO:0050566">
    <property type="term" value="F:asparaginyl-tRNA synthase (glutamine-hydrolyzing) activity"/>
    <property type="evidence" value="ECO:0007669"/>
    <property type="project" value="RHEA"/>
</dbReference>
<name>A0A1Y3UAE2_9ACTN</name>
<dbReference type="Pfam" id="PF02637">
    <property type="entry name" value="GatB_Yqey"/>
    <property type="match status" value="1"/>
</dbReference>
<dbReference type="NCBIfam" id="TIGR00133">
    <property type="entry name" value="gatB"/>
    <property type="match status" value="1"/>
</dbReference>
<dbReference type="InterPro" id="IPR017958">
    <property type="entry name" value="Gln-tRNA_amidoTrfase_suB_CS"/>
</dbReference>
<dbReference type="RefSeq" id="WP_087185878.1">
    <property type="nucleotide sequence ID" value="NZ_NFHO01000002.1"/>
</dbReference>
<evidence type="ECO:0000256" key="12">
    <source>
        <dbReference type="SAM" id="MobiDB-lite"/>
    </source>
</evidence>
<dbReference type="EC" id="6.3.5.-" evidence="11"/>
<dbReference type="FunFam" id="1.10.10.410:FF:000001">
    <property type="entry name" value="Aspartyl/glutamyl-tRNA(Asn/Gln) amidotransferase subunit B"/>
    <property type="match status" value="1"/>
</dbReference>
<organism evidence="14 15">
    <name type="scientific">Enorma massiliensis</name>
    <dbReference type="NCBI Taxonomy" id="1472761"/>
    <lineage>
        <taxon>Bacteria</taxon>
        <taxon>Bacillati</taxon>
        <taxon>Actinomycetota</taxon>
        <taxon>Coriobacteriia</taxon>
        <taxon>Coriobacteriales</taxon>
        <taxon>Coriobacteriaceae</taxon>
        <taxon>Enorma</taxon>
    </lineage>
</organism>
<dbReference type="Pfam" id="PF02934">
    <property type="entry name" value="GatB_N"/>
    <property type="match status" value="2"/>
</dbReference>
<feature type="domain" description="Asn/Gln amidotransferase" evidence="13">
    <location>
        <begin position="442"/>
        <end position="592"/>
    </location>
</feature>
<comment type="similarity">
    <text evidence="1 11">Belongs to the GatB/GatE family. GatB subfamily.</text>
</comment>
<evidence type="ECO:0000313" key="14">
    <source>
        <dbReference type="EMBL" id="OUN44138.1"/>
    </source>
</evidence>
<evidence type="ECO:0000256" key="5">
    <source>
        <dbReference type="ARBA" id="ARBA00022741"/>
    </source>
</evidence>
<dbReference type="Proteomes" id="UP000196560">
    <property type="component" value="Unassembled WGS sequence"/>
</dbReference>
<dbReference type="GO" id="GO:0006412">
    <property type="term" value="P:translation"/>
    <property type="evidence" value="ECO:0007669"/>
    <property type="project" value="UniProtKB-UniRule"/>
</dbReference>
<dbReference type="SUPFAM" id="SSF55931">
    <property type="entry name" value="Glutamine synthetase/guanido kinase"/>
    <property type="match status" value="2"/>
</dbReference>
<comment type="subunit">
    <text evidence="2 11">Heterotrimer of A, B and C subunits.</text>
</comment>
<gene>
    <name evidence="11" type="primary">gatB</name>
    <name evidence="14" type="ORF">B5G21_02415</name>
</gene>
<dbReference type="InterPro" id="IPR018027">
    <property type="entry name" value="Asn/Gln_amidotransferase"/>
</dbReference>
<evidence type="ECO:0000256" key="4">
    <source>
        <dbReference type="ARBA" id="ARBA00022598"/>
    </source>
</evidence>
<protein>
    <recommendedName>
        <fullName evidence="3 11">Aspartyl/glutamyl-tRNA(Asn/Gln) amidotransferase subunit B</fullName>
        <shortName evidence="11">Asp/Glu-ADT subunit B</shortName>
        <ecNumber evidence="11">6.3.5.-</ecNumber>
    </recommendedName>
</protein>
<dbReference type="PROSITE" id="PS01234">
    <property type="entry name" value="GATB"/>
    <property type="match status" value="1"/>
</dbReference>
<dbReference type="eggNOG" id="COG0064">
    <property type="taxonomic scope" value="Bacteria"/>
</dbReference>
<evidence type="ECO:0000256" key="3">
    <source>
        <dbReference type="ARBA" id="ARBA00016923"/>
    </source>
</evidence>
<dbReference type="InterPro" id="IPR014746">
    <property type="entry name" value="Gln_synth/guanido_kin_cat_dom"/>
</dbReference>
<dbReference type="InterPro" id="IPR003789">
    <property type="entry name" value="Asn/Gln_tRNA_amidoTrase-B-like"/>
</dbReference>
<evidence type="ECO:0000256" key="7">
    <source>
        <dbReference type="ARBA" id="ARBA00022917"/>
    </source>
</evidence>
<dbReference type="AlphaFoldDB" id="A0A1Y3UAE2"/>
<dbReference type="HAMAP" id="MF_00121">
    <property type="entry name" value="GatB"/>
    <property type="match status" value="1"/>
</dbReference>
<dbReference type="EMBL" id="NFHO01000002">
    <property type="protein sequence ID" value="OUN44138.1"/>
    <property type="molecule type" value="Genomic_DNA"/>
</dbReference>
<dbReference type="GO" id="GO:0070681">
    <property type="term" value="P:glutaminyl-tRNAGln biosynthesis via transamidation"/>
    <property type="evidence" value="ECO:0007669"/>
    <property type="project" value="TreeGrafter"/>
</dbReference>
<dbReference type="SMART" id="SM00845">
    <property type="entry name" value="GatB_Yqey"/>
    <property type="match status" value="1"/>
</dbReference>
<dbReference type="STRING" id="1118060.GCA_000311845_01651"/>
<dbReference type="InterPro" id="IPR006075">
    <property type="entry name" value="Asn/Gln-tRNA_Trfase_suB/E_cat"/>
</dbReference>
<accession>A0A1Y3UAE2</accession>
<comment type="catalytic activity">
    <reaction evidence="10 11">
        <text>L-glutamyl-tRNA(Gln) + L-glutamine + ATP + H2O = L-glutaminyl-tRNA(Gln) + L-glutamate + ADP + phosphate + H(+)</text>
        <dbReference type="Rhea" id="RHEA:17521"/>
        <dbReference type="Rhea" id="RHEA-COMP:9681"/>
        <dbReference type="Rhea" id="RHEA-COMP:9684"/>
        <dbReference type="ChEBI" id="CHEBI:15377"/>
        <dbReference type="ChEBI" id="CHEBI:15378"/>
        <dbReference type="ChEBI" id="CHEBI:29985"/>
        <dbReference type="ChEBI" id="CHEBI:30616"/>
        <dbReference type="ChEBI" id="CHEBI:43474"/>
        <dbReference type="ChEBI" id="CHEBI:58359"/>
        <dbReference type="ChEBI" id="CHEBI:78520"/>
        <dbReference type="ChEBI" id="CHEBI:78521"/>
        <dbReference type="ChEBI" id="CHEBI:456216"/>
    </reaction>
</comment>
<comment type="caution">
    <text evidence="14">The sequence shown here is derived from an EMBL/GenBank/DDBJ whole genome shotgun (WGS) entry which is preliminary data.</text>
</comment>
<evidence type="ECO:0000256" key="2">
    <source>
        <dbReference type="ARBA" id="ARBA00011123"/>
    </source>
</evidence>
<evidence type="ECO:0000256" key="8">
    <source>
        <dbReference type="ARBA" id="ARBA00024799"/>
    </source>
</evidence>
<keyword evidence="15" id="KW-1185">Reference proteome</keyword>
<dbReference type="GO" id="GO:0050567">
    <property type="term" value="F:glutaminyl-tRNA synthase (glutamine-hydrolyzing) activity"/>
    <property type="evidence" value="ECO:0007669"/>
    <property type="project" value="UniProtKB-UniRule"/>
</dbReference>
<evidence type="ECO:0000256" key="11">
    <source>
        <dbReference type="HAMAP-Rule" id="MF_00121"/>
    </source>
</evidence>
<dbReference type="NCBIfam" id="NF004012">
    <property type="entry name" value="PRK05477.1-2"/>
    <property type="match status" value="1"/>
</dbReference>
<keyword evidence="7 11" id="KW-0648">Protein biosynthesis</keyword>
<dbReference type="InterPro" id="IPR004413">
    <property type="entry name" value="GatB"/>
</dbReference>
<evidence type="ECO:0000313" key="15">
    <source>
        <dbReference type="Proteomes" id="UP000196560"/>
    </source>
</evidence>
<dbReference type="InterPro" id="IPR017959">
    <property type="entry name" value="Asn/Gln-tRNA_amidoTrfase_suB/E"/>
</dbReference>
<reference evidence="15" key="1">
    <citation type="submission" date="2017-04" db="EMBL/GenBank/DDBJ databases">
        <title>Function of individual gut microbiota members based on whole genome sequencing of pure cultures obtained from chicken caecum.</title>
        <authorList>
            <person name="Medvecky M."/>
            <person name="Cejkova D."/>
            <person name="Polansky O."/>
            <person name="Karasova D."/>
            <person name="Kubasova T."/>
            <person name="Cizek A."/>
            <person name="Rychlik I."/>
        </authorList>
    </citation>
    <scope>NUCLEOTIDE SEQUENCE [LARGE SCALE GENOMIC DNA]</scope>
    <source>
        <strain evidence="15">An70</strain>
    </source>
</reference>
<dbReference type="SUPFAM" id="SSF89095">
    <property type="entry name" value="GatB/YqeY motif"/>
    <property type="match status" value="1"/>
</dbReference>
<evidence type="ECO:0000256" key="9">
    <source>
        <dbReference type="ARBA" id="ARBA00047380"/>
    </source>
</evidence>
<evidence type="ECO:0000259" key="13">
    <source>
        <dbReference type="SMART" id="SM00845"/>
    </source>
</evidence>
<dbReference type="PANTHER" id="PTHR11659:SF0">
    <property type="entry name" value="GLUTAMYL-TRNA(GLN) AMIDOTRANSFERASE SUBUNIT B, MITOCHONDRIAL"/>
    <property type="match status" value="1"/>
</dbReference>
<dbReference type="Gene3D" id="1.10.10.410">
    <property type="match status" value="1"/>
</dbReference>
<comment type="function">
    <text evidence="8 11">Allows the formation of correctly charged Asn-tRNA(Asn) or Gln-tRNA(Gln) through the transamidation of misacylated Asp-tRNA(Asn) or Glu-tRNA(Gln) in organisms which lack either or both of asparaginyl-tRNA or glutaminyl-tRNA synthetases. The reaction takes place in the presence of glutamine and ATP through an activated phospho-Asp-tRNA(Asn) or phospho-Glu-tRNA(Gln).</text>
</comment>
<keyword evidence="4 11" id="KW-0436">Ligase</keyword>
<dbReference type="PANTHER" id="PTHR11659">
    <property type="entry name" value="GLUTAMYL-TRNA GLN AMIDOTRANSFERASE SUBUNIT B MITOCHONDRIAL AND PROKARYOTIC PET112-RELATED"/>
    <property type="match status" value="1"/>
</dbReference>
<evidence type="ECO:0000256" key="10">
    <source>
        <dbReference type="ARBA" id="ARBA00047913"/>
    </source>
</evidence>
<evidence type="ECO:0000256" key="6">
    <source>
        <dbReference type="ARBA" id="ARBA00022840"/>
    </source>
</evidence>
<dbReference type="InterPro" id="IPR042114">
    <property type="entry name" value="GatB_C_1"/>
</dbReference>